<protein>
    <submittedName>
        <fullName evidence="2">Uncharacterized protein</fullName>
    </submittedName>
</protein>
<dbReference type="HOGENOM" id="CLU_1068331_0_0_9"/>
<evidence type="ECO:0000256" key="1">
    <source>
        <dbReference type="SAM" id="Phobius"/>
    </source>
</evidence>
<keyword evidence="1" id="KW-0472">Membrane</keyword>
<feature type="transmembrane region" description="Helical" evidence="1">
    <location>
        <begin position="171"/>
        <end position="191"/>
    </location>
</feature>
<proteinExistence type="predicted"/>
<feature type="transmembrane region" description="Helical" evidence="1">
    <location>
        <begin position="12"/>
        <end position="30"/>
    </location>
</feature>
<keyword evidence="3" id="KW-1185">Reference proteome</keyword>
<dbReference type="KEGG" id="csq:CSCA_1302"/>
<dbReference type="EMBL" id="CP009933">
    <property type="protein sequence ID" value="AKA68427.1"/>
    <property type="molecule type" value="Genomic_DNA"/>
</dbReference>
<dbReference type="Proteomes" id="UP000033115">
    <property type="component" value="Chromosome"/>
</dbReference>
<keyword evidence="1" id="KW-1133">Transmembrane helix</keyword>
<accession>A0A0E3JZL7</accession>
<name>A0A0E3JZL7_CLOSL</name>
<feature type="transmembrane region" description="Helical" evidence="1">
    <location>
        <begin position="137"/>
        <end position="159"/>
    </location>
</feature>
<keyword evidence="1" id="KW-0812">Transmembrane</keyword>
<gene>
    <name evidence="2" type="ORF">CSCA_1302</name>
</gene>
<organism evidence="2 3">
    <name type="scientific">Clostridium scatologenes</name>
    <dbReference type="NCBI Taxonomy" id="1548"/>
    <lineage>
        <taxon>Bacteria</taxon>
        <taxon>Bacillati</taxon>
        <taxon>Bacillota</taxon>
        <taxon>Clostridia</taxon>
        <taxon>Eubacteriales</taxon>
        <taxon>Clostridiaceae</taxon>
        <taxon>Clostridium</taxon>
    </lineage>
</organism>
<feature type="transmembrane region" description="Helical" evidence="1">
    <location>
        <begin position="42"/>
        <end position="62"/>
    </location>
</feature>
<reference evidence="2 3" key="1">
    <citation type="journal article" date="2015" name="J. Biotechnol.">
        <title>Complete genome sequence of a malodorant-producing acetogen, Clostridium scatologenes ATCC 25775(T).</title>
        <authorList>
            <person name="Zhu Z."/>
            <person name="Guo T."/>
            <person name="Zheng H."/>
            <person name="Song T."/>
            <person name="Ouyang P."/>
            <person name="Xie J."/>
        </authorList>
    </citation>
    <scope>NUCLEOTIDE SEQUENCE [LARGE SCALE GENOMIC DNA]</scope>
    <source>
        <strain evidence="2 3">ATCC 25775</strain>
    </source>
</reference>
<feature type="transmembrane region" description="Helical" evidence="1">
    <location>
        <begin position="100"/>
        <end position="117"/>
    </location>
</feature>
<evidence type="ECO:0000313" key="3">
    <source>
        <dbReference type="Proteomes" id="UP000033115"/>
    </source>
</evidence>
<dbReference type="RefSeq" id="WP_029161264.1">
    <property type="nucleotide sequence ID" value="NZ_CP009933.1"/>
</dbReference>
<evidence type="ECO:0000313" key="2">
    <source>
        <dbReference type="EMBL" id="AKA68427.1"/>
    </source>
</evidence>
<sequence length="254" mass="28688">MLNLVKYELKGYAKELIISLGIIIVLNLLLLTRIKAWSNEGILVLSCMITFAILIAVFIWNITLFSKDMYKDSGYLLFTLPESGYSILGAKLLTALIQNIIVGLSAILFNFIIFTQVSNDWKEILSQISSYFNKGFIILIIVSIVVYIVYLLTIIYFSISLSRVAIRNRKLGKLSAFAIFVVLSIVIGQLLRMTSEVFPETFNINVVSPKLQSAMAMYTMHGIDINIASLIFEVIIFIVLFIITSYILENKIDL</sequence>
<feature type="transmembrane region" description="Helical" evidence="1">
    <location>
        <begin position="225"/>
        <end position="248"/>
    </location>
</feature>
<dbReference type="STRING" id="1548.CSCA_1302"/>
<dbReference type="AlphaFoldDB" id="A0A0E3JZL7"/>